<protein>
    <submittedName>
        <fullName evidence="1">Site-specific DNA-cytosine methylase</fullName>
    </submittedName>
</protein>
<keyword evidence="1" id="KW-0489">Methyltransferase</keyword>
<keyword evidence="1" id="KW-0808">Transferase</keyword>
<reference evidence="1 2" key="1">
    <citation type="submission" date="2017-11" db="EMBL/GenBank/DDBJ databases">
        <title>Complete genome of a free-living desiccation-tolerant cyanobacterium and its photosynthetic adaptation to extreme terrestrial habitat.</title>
        <authorList>
            <person name="Shang J."/>
        </authorList>
    </citation>
    <scope>NUCLEOTIDE SEQUENCE [LARGE SCALE GENOMIC DNA]</scope>
    <source>
        <strain evidence="1 2">CCNUN1</strain>
    </source>
</reference>
<name>A0A2K8SYW2_9NOSO</name>
<dbReference type="KEGG" id="nfl:COO91_06645"/>
<evidence type="ECO:0000313" key="1">
    <source>
        <dbReference type="EMBL" id="AUB40626.1"/>
    </source>
</evidence>
<sequence>MYLIFFAGSVLLDLGFETSYFNIICVKDIFSQFMPVYCS</sequence>
<gene>
    <name evidence="1" type="ORF">COO91_06645</name>
</gene>
<keyword evidence="2" id="KW-1185">Reference proteome</keyword>
<organism evidence="1 2">
    <name type="scientific">Nostoc flagelliforme CCNUN1</name>
    <dbReference type="NCBI Taxonomy" id="2038116"/>
    <lineage>
        <taxon>Bacteria</taxon>
        <taxon>Bacillati</taxon>
        <taxon>Cyanobacteriota</taxon>
        <taxon>Cyanophyceae</taxon>
        <taxon>Nostocales</taxon>
        <taxon>Nostocaceae</taxon>
        <taxon>Nostoc</taxon>
    </lineage>
</organism>
<dbReference type="GO" id="GO:0032259">
    <property type="term" value="P:methylation"/>
    <property type="evidence" value="ECO:0007669"/>
    <property type="project" value="UniProtKB-KW"/>
</dbReference>
<dbReference type="GO" id="GO:0008168">
    <property type="term" value="F:methyltransferase activity"/>
    <property type="evidence" value="ECO:0007669"/>
    <property type="project" value="UniProtKB-KW"/>
</dbReference>
<evidence type="ECO:0000313" key="2">
    <source>
        <dbReference type="Proteomes" id="UP000232003"/>
    </source>
</evidence>
<dbReference type="EMBL" id="CP024785">
    <property type="protein sequence ID" value="AUB40626.1"/>
    <property type="molecule type" value="Genomic_DNA"/>
</dbReference>
<proteinExistence type="predicted"/>
<dbReference type="AlphaFoldDB" id="A0A2K8SYW2"/>
<accession>A0A2K8SYW2</accession>
<dbReference type="Proteomes" id="UP000232003">
    <property type="component" value="Chromosome"/>
</dbReference>